<dbReference type="InterPro" id="IPR006121">
    <property type="entry name" value="HMA_dom"/>
</dbReference>
<dbReference type="SUPFAM" id="SSF55008">
    <property type="entry name" value="HMA, heavy metal-associated domain"/>
    <property type="match status" value="1"/>
</dbReference>
<protein>
    <recommendedName>
        <fullName evidence="2">HMA domain-containing protein</fullName>
    </recommendedName>
</protein>
<dbReference type="Pfam" id="PF00403">
    <property type="entry name" value="HMA"/>
    <property type="match status" value="1"/>
</dbReference>
<evidence type="ECO:0000259" key="2">
    <source>
        <dbReference type="PROSITE" id="PS50846"/>
    </source>
</evidence>
<reference evidence="3 4" key="1">
    <citation type="submission" date="2024-09" db="EMBL/GenBank/DDBJ databases">
        <title>Chromosome-scale assembly of Riccia fluitans.</title>
        <authorList>
            <person name="Paukszto L."/>
            <person name="Sawicki J."/>
            <person name="Karawczyk K."/>
            <person name="Piernik-Szablinska J."/>
            <person name="Szczecinska M."/>
            <person name="Mazdziarz M."/>
        </authorList>
    </citation>
    <scope>NUCLEOTIDE SEQUENCE [LARGE SCALE GENOMIC DNA]</scope>
    <source>
        <strain evidence="3">Rf_01</strain>
        <tissue evidence="3">Aerial parts of the thallus</tissue>
    </source>
</reference>
<gene>
    <name evidence="3" type="ORF">R1flu_028464</name>
</gene>
<dbReference type="InterPro" id="IPR036163">
    <property type="entry name" value="HMA_dom_sf"/>
</dbReference>
<dbReference type="PANTHER" id="PTHR22814">
    <property type="entry name" value="COPPER TRANSPORT PROTEIN ATOX1-RELATED"/>
    <property type="match status" value="1"/>
</dbReference>
<dbReference type="PROSITE" id="PS50846">
    <property type="entry name" value="HMA_2"/>
    <property type="match status" value="1"/>
</dbReference>
<dbReference type="CDD" id="cd00371">
    <property type="entry name" value="HMA"/>
    <property type="match status" value="1"/>
</dbReference>
<dbReference type="Proteomes" id="UP001605036">
    <property type="component" value="Unassembled WGS sequence"/>
</dbReference>
<name>A0ABD1XLR2_9MARC</name>
<dbReference type="AlphaFoldDB" id="A0ABD1XLR2"/>
<dbReference type="PANTHER" id="PTHR22814:SF336">
    <property type="entry name" value="HEAVY METAL-ASSOCIATED ISOPRENYLATED PLANT PROTEIN 23"/>
    <property type="match status" value="1"/>
</dbReference>
<comment type="caution">
    <text evidence="3">The sequence shown here is derived from an EMBL/GenBank/DDBJ whole genome shotgun (WGS) entry which is preliminary data.</text>
</comment>
<evidence type="ECO:0000256" key="1">
    <source>
        <dbReference type="ARBA" id="ARBA00022723"/>
    </source>
</evidence>
<dbReference type="EMBL" id="JBHFFA010000008">
    <property type="protein sequence ID" value="KAL2609891.1"/>
    <property type="molecule type" value="Genomic_DNA"/>
</dbReference>
<keyword evidence="4" id="KW-1185">Reference proteome</keyword>
<dbReference type="Gene3D" id="3.30.70.100">
    <property type="match status" value="1"/>
</dbReference>
<keyword evidence="1" id="KW-0479">Metal-binding</keyword>
<proteinExistence type="predicted"/>
<accession>A0ABD1XLR2</accession>
<evidence type="ECO:0000313" key="3">
    <source>
        <dbReference type="EMBL" id="KAL2609891.1"/>
    </source>
</evidence>
<feature type="domain" description="HMA" evidence="2">
    <location>
        <begin position="29"/>
        <end position="96"/>
    </location>
</feature>
<sequence>MARILQLLTRRKSSRFNSKPPTKHASSSPKRIELRVPMCCECCEENVRQELTLLEGVKEISIDISTQKVVVASYYDEELEASVVLNAVKKVKHRAELWRN</sequence>
<evidence type="ECO:0000313" key="4">
    <source>
        <dbReference type="Proteomes" id="UP001605036"/>
    </source>
</evidence>
<dbReference type="GO" id="GO:0046872">
    <property type="term" value="F:metal ion binding"/>
    <property type="evidence" value="ECO:0007669"/>
    <property type="project" value="UniProtKB-KW"/>
</dbReference>
<organism evidence="3 4">
    <name type="scientific">Riccia fluitans</name>
    <dbReference type="NCBI Taxonomy" id="41844"/>
    <lineage>
        <taxon>Eukaryota</taxon>
        <taxon>Viridiplantae</taxon>
        <taxon>Streptophyta</taxon>
        <taxon>Embryophyta</taxon>
        <taxon>Marchantiophyta</taxon>
        <taxon>Marchantiopsida</taxon>
        <taxon>Marchantiidae</taxon>
        <taxon>Marchantiales</taxon>
        <taxon>Ricciaceae</taxon>
        <taxon>Riccia</taxon>
    </lineage>
</organism>